<evidence type="ECO:0000313" key="8">
    <source>
        <dbReference type="Proteomes" id="UP000664169"/>
    </source>
</evidence>
<name>A0A8H3EGQ1_9LECA</name>
<dbReference type="GO" id="GO:0008270">
    <property type="term" value="F:zinc ion binding"/>
    <property type="evidence" value="ECO:0007669"/>
    <property type="project" value="UniProtKB-KW"/>
</dbReference>
<feature type="compositionally biased region" description="Basic and acidic residues" evidence="5">
    <location>
        <begin position="270"/>
        <end position="280"/>
    </location>
</feature>
<feature type="compositionally biased region" description="Low complexity" evidence="5">
    <location>
        <begin position="294"/>
        <end position="311"/>
    </location>
</feature>
<dbReference type="Pfam" id="PF01412">
    <property type="entry name" value="ArfGap"/>
    <property type="match status" value="1"/>
</dbReference>
<dbReference type="EMBL" id="CAJPDQ010000002">
    <property type="protein sequence ID" value="CAF9905310.1"/>
    <property type="molecule type" value="Genomic_DNA"/>
</dbReference>
<dbReference type="AlphaFoldDB" id="A0A8H3EGQ1"/>
<dbReference type="InterPro" id="IPR037278">
    <property type="entry name" value="ARFGAP/RecO"/>
</dbReference>
<dbReference type="GO" id="GO:0030100">
    <property type="term" value="P:regulation of endocytosis"/>
    <property type="evidence" value="ECO:0007669"/>
    <property type="project" value="TreeGrafter"/>
</dbReference>
<feature type="compositionally biased region" description="Basic and acidic residues" evidence="5">
    <location>
        <begin position="314"/>
        <end position="324"/>
    </location>
</feature>
<evidence type="ECO:0000256" key="4">
    <source>
        <dbReference type="ARBA" id="ARBA00022833"/>
    </source>
</evidence>
<dbReference type="GO" id="GO:0032012">
    <property type="term" value="P:regulation of ARF protein signal transduction"/>
    <property type="evidence" value="ECO:0007669"/>
    <property type="project" value="TreeGrafter"/>
</dbReference>
<dbReference type="PANTHER" id="PTHR46395:SF1">
    <property type="entry name" value="ADP-RIBOSYLATION FACTOR GTPASE-ACTIVATING PROTEIN 1"/>
    <property type="match status" value="1"/>
</dbReference>
<dbReference type="GO" id="GO:0005096">
    <property type="term" value="F:GTPase activator activity"/>
    <property type="evidence" value="ECO:0007669"/>
    <property type="project" value="UniProtKB-KW"/>
</dbReference>
<evidence type="ECO:0000256" key="2">
    <source>
        <dbReference type="ARBA" id="ARBA00022723"/>
    </source>
</evidence>
<keyword evidence="8" id="KW-1185">Reference proteome</keyword>
<dbReference type="InterPro" id="IPR038508">
    <property type="entry name" value="ArfGAP_dom_sf"/>
</dbReference>
<keyword evidence="3" id="KW-0863">Zinc-finger</keyword>
<feature type="domain" description="Arf-GAP" evidence="6">
    <location>
        <begin position="1"/>
        <end position="41"/>
    </location>
</feature>
<sequence length="324" mass="33921">MGVHVSFVRSVMMDSFKAGEVRRMEEGGNAAWRAFWDGHELGGRDPAQKQGWDGVVVERYDGPVGEEYKERLAATVEGREYVPLPKRETVVGRTGSPAVAGIAGGAGGGIGVGGMRKEKNEAFFAKMGAENASRSEDLPPNQGGKYAGFGSGFVPEGQDQKKKKVEGIPGVDEFQKDPVAALSKGFGWFTSAVGKQAKSVNEGWLQPNMQKLAESEFAATARQTATTVAANVSKGAQGAATTVGQGLNRFVEGVDDRSPADGGGGGGARQHVDPEKKDFWDSFGAGDDGGNSSGAGLKSIKTGSTPKTSGTGEQGKEEWGKDDW</sequence>
<organism evidence="7 8">
    <name type="scientific">Gomphillus americanus</name>
    <dbReference type="NCBI Taxonomy" id="1940652"/>
    <lineage>
        <taxon>Eukaryota</taxon>
        <taxon>Fungi</taxon>
        <taxon>Dikarya</taxon>
        <taxon>Ascomycota</taxon>
        <taxon>Pezizomycotina</taxon>
        <taxon>Lecanoromycetes</taxon>
        <taxon>OSLEUM clade</taxon>
        <taxon>Ostropomycetidae</taxon>
        <taxon>Ostropales</taxon>
        <taxon>Graphidaceae</taxon>
        <taxon>Gomphilloideae</taxon>
        <taxon>Gomphillus</taxon>
    </lineage>
</organism>
<keyword evidence="2" id="KW-0479">Metal-binding</keyword>
<evidence type="ECO:0000256" key="3">
    <source>
        <dbReference type="ARBA" id="ARBA00022771"/>
    </source>
</evidence>
<proteinExistence type="predicted"/>
<dbReference type="PANTHER" id="PTHR46395">
    <property type="entry name" value="ADP-RIBOSYLATION FACTOR GTPASE-ACTIVATING PROTEIN 1"/>
    <property type="match status" value="1"/>
</dbReference>
<dbReference type="Gene3D" id="1.10.220.150">
    <property type="entry name" value="Arf GTPase activating protein"/>
    <property type="match status" value="1"/>
</dbReference>
<dbReference type="InterPro" id="IPR001164">
    <property type="entry name" value="ArfGAP_dom"/>
</dbReference>
<evidence type="ECO:0000256" key="1">
    <source>
        <dbReference type="ARBA" id="ARBA00022468"/>
    </source>
</evidence>
<accession>A0A8H3EGQ1</accession>
<protein>
    <recommendedName>
        <fullName evidence="6">Arf-GAP domain-containing protein</fullName>
    </recommendedName>
</protein>
<dbReference type="SUPFAM" id="SSF57863">
    <property type="entry name" value="ArfGap/RecO-like zinc finger"/>
    <property type="match status" value="1"/>
</dbReference>
<evidence type="ECO:0000256" key="5">
    <source>
        <dbReference type="SAM" id="MobiDB-lite"/>
    </source>
</evidence>
<reference evidence="7" key="1">
    <citation type="submission" date="2021-03" db="EMBL/GenBank/DDBJ databases">
        <authorList>
            <person name="Tagirdzhanova G."/>
        </authorList>
    </citation>
    <scope>NUCLEOTIDE SEQUENCE</scope>
</reference>
<keyword evidence="4" id="KW-0862">Zinc</keyword>
<comment type="caution">
    <text evidence="7">The sequence shown here is derived from an EMBL/GenBank/DDBJ whole genome shotgun (WGS) entry which is preliminary data.</text>
</comment>
<dbReference type="GO" id="GO:0000139">
    <property type="term" value="C:Golgi membrane"/>
    <property type="evidence" value="ECO:0007669"/>
    <property type="project" value="TreeGrafter"/>
</dbReference>
<feature type="region of interest" description="Disordered" evidence="5">
    <location>
        <begin position="250"/>
        <end position="324"/>
    </location>
</feature>
<dbReference type="Proteomes" id="UP000664169">
    <property type="component" value="Unassembled WGS sequence"/>
</dbReference>
<gene>
    <name evidence="7" type="ORF">GOMPHAMPRED_003111</name>
</gene>
<evidence type="ECO:0000259" key="6">
    <source>
        <dbReference type="Pfam" id="PF01412"/>
    </source>
</evidence>
<evidence type="ECO:0000313" key="7">
    <source>
        <dbReference type="EMBL" id="CAF9905310.1"/>
    </source>
</evidence>
<dbReference type="OrthoDB" id="983479at2759"/>
<keyword evidence="1" id="KW-0343">GTPase activation</keyword>